<keyword evidence="1" id="KW-0812">Transmembrane</keyword>
<dbReference type="GO" id="GO:0006629">
    <property type="term" value="P:lipid metabolic process"/>
    <property type="evidence" value="ECO:0007669"/>
    <property type="project" value="InterPro"/>
</dbReference>
<reference evidence="3 4" key="1">
    <citation type="journal article" date="2016" name="Nat. Commun.">
        <title>Thousands of microbial genomes shed light on interconnected biogeochemical processes in an aquifer system.</title>
        <authorList>
            <person name="Anantharaman K."/>
            <person name="Brown C.T."/>
            <person name="Hug L.A."/>
            <person name="Sharon I."/>
            <person name="Castelle C.J."/>
            <person name="Probst A.J."/>
            <person name="Thomas B.C."/>
            <person name="Singh A."/>
            <person name="Wilkins M.J."/>
            <person name="Karaoz U."/>
            <person name="Brodie E.L."/>
            <person name="Williams K.H."/>
            <person name="Hubbard S.S."/>
            <person name="Banfield J.F."/>
        </authorList>
    </citation>
    <scope>NUCLEOTIDE SEQUENCE [LARGE SCALE GENOMIC DNA]</scope>
</reference>
<feature type="domain" description="YutG/PgpA" evidence="2">
    <location>
        <begin position="22"/>
        <end position="168"/>
    </location>
</feature>
<feature type="transmembrane region" description="Helical" evidence="1">
    <location>
        <begin position="148"/>
        <end position="171"/>
    </location>
</feature>
<dbReference type="InterPro" id="IPR036681">
    <property type="entry name" value="PgpA-like_sf"/>
</dbReference>
<dbReference type="AlphaFoldDB" id="A0A1F6VNN6"/>
<sequence>MFQFIRTIFILKMTDFIALYLSSILGLCKKTKFPGTIASFVALFFSFLTYYFFSKTIYLSLFFIFLALGFWAIRQIHKKNGFGDYQWIGIDEWIGMWLANLFLFEFNFNLTQAIIFSLISFIIFRIIDIIKFIPPLRAINEDKNQNALAVTLDDIVAGIYTYSIMLVILGFYDLKFFYSSFLILLTPMIANMTPVLLKIKYWNIPINERVFGKNKTWRGFLGAVIVGTLFYFMLVKFDIMVFPGNLNSIIFVGFLFSFGAISGDLIKSFFKRKTEIPAGESWAPWDQIDYILGMIVLTYFIYQYTFSQIILFLVLGGTISALAHRFGYVIKMNSAKQ</sequence>
<dbReference type="GO" id="GO:0008962">
    <property type="term" value="F:phosphatidylglycerophosphatase activity"/>
    <property type="evidence" value="ECO:0007669"/>
    <property type="project" value="InterPro"/>
</dbReference>
<feature type="transmembrane region" description="Helical" evidence="1">
    <location>
        <begin position="110"/>
        <end position="127"/>
    </location>
</feature>
<comment type="caution">
    <text evidence="3">The sequence shown here is derived from an EMBL/GenBank/DDBJ whole genome shotgun (WGS) entry which is preliminary data.</text>
</comment>
<feature type="transmembrane region" description="Helical" evidence="1">
    <location>
        <begin position="310"/>
        <end position="330"/>
    </location>
</feature>
<evidence type="ECO:0000259" key="2">
    <source>
        <dbReference type="Pfam" id="PF04608"/>
    </source>
</evidence>
<evidence type="ECO:0000313" key="3">
    <source>
        <dbReference type="EMBL" id="OGI71176.1"/>
    </source>
</evidence>
<feature type="transmembrane region" description="Helical" evidence="1">
    <location>
        <begin position="246"/>
        <end position="266"/>
    </location>
</feature>
<feature type="transmembrane region" description="Helical" evidence="1">
    <location>
        <begin position="6"/>
        <end position="26"/>
    </location>
</feature>
<dbReference type="Pfam" id="PF01864">
    <property type="entry name" value="CarS-like"/>
    <property type="match status" value="1"/>
</dbReference>
<accession>A0A1F6VNN6</accession>
<dbReference type="EMBL" id="MFTY01000016">
    <property type="protein sequence ID" value="OGI71176.1"/>
    <property type="molecule type" value="Genomic_DNA"/>
</dbReference>
<proteinExistence type="predicted"/>
<gene>
    <name evidence="3" type="ORF">A3B84_01430</name>
</gene>
<evidence type="ECO:0000256" key="1">
    <source>
        <dbReference type="SAM" id="Phobius"/>
    </source>
</evidence>
<name>A0A1F6VNN6_9BACT</name>
<dbReference type="Proteomes" id="UP000177112">
    <property type="component" value="Unassembled WGS sequence"/>
</dbReference>
<dbReference type="Pfam" id="PF04608">
    <property type="entry name" value="PgpA"/>
    <property type="match status" value="1"/>
</dbReference>
<protein>
    <recommendedName>
        <fullName evidence="2">YutG/PgpA domain-containing protein</fullName>
    </recommendedName>
</protein>
<dbReference type="PANTHER" id="PTHR39650">
    <property type="entry name" value="CDP-ARCHAEOL SYNTHASE"/>
    <property type="match status" value="1"/>
</dbReference>
<keyword evidence="1" id="KW-1133">Transmembrane helix</keyword>
<dbReference type="SUPFAM" id="SSF101307">
    <property type="entry name" value="YutG-like"/>
    <property type="match status" value="1"/>
</dbReference>
<feature type="transmembrane region" description="Helical" evidence="1">
    <location>
        <begin position="177"/>
        <end position="197"/>
    </location>
</feature>
<dbReference type="STRING" id="1801748.A3B84_01430"/>
<feature type="transmembrane region" description="Helical" evidence="1">
    <location>
        <begin position="57"/>
        <end position="73"/>
    </location>
</feature>
<keyword evidence="1" id="KW-0472">Membrane</keyword>
<evidence type="ECO:0000313" key="4">
    <source>
        <dbReference type="Proteomes" id="UP000177112"/>
    </source>
</evidence>
<feature type="transmembrane region" description="Helical" evidence="1">
    <location>
        <begin position="33"/>
        <end position="51"/>
    </location>
</feature>
<dbReference type="PANTHER" id="PTHR39650:SF1">
    <property type="entry name" value="CDP-ARCHAEOL SYNTHASE"/>
    <property type="match status" value="1"/>
</dbReference>
<organism evidence="3 4">
    <name type="scientific">Candidatus Nomurabacteria bacterium RIFCSPHIGHO2_02_FULL_35_13</name>
    <dbReference type="NCBI Taxonomy" id="1801748"/>
    <lineage>
        <taxon>Bacteria</taxon>
        <taxon>Candidatus Nomuraibacteriota</taxon>
    </lineage>
</organism>
<feature type="transmembrane region" description="Helical" evidence="1">
    <location>
        <begin position="217"/>
        <end position="234"/>
    </location>
</feature>
<dbReference type="InterPro" id="IPR032690">
    <property type="entry name" value="CarS"/>
</dbReference>
<dbReference type="InterPro" id="IPR007686">
    <property type="entry name" value="YutG/PgpA"/>
</dbReference>